<dbReference type="STRING" id="857340.A0A086T5C2"/>
<keyword evidence="3" id="KW-0479">Metal-binding</keyword>
<dbReference type="HOGENOM" id="CLU_016553_2_2_1"/>
<protein>
    <submittedName>
        <fullName evidence="12">RNA polymerase I-specific transcription initiation factor-like protein</fullName>
    </submittedName>
</protein>
<dbReference type="Pfam" id="PF20645">
    <property type="entry name" value="Rrn7_cyclin_C"/>
    <property type="match status" value="1"/>
</dbReference>
<keyword evidence="4" id="KW-0863">Zinc-finger</keyword>
<evidence type="ECO:0000256" key="1">
    <source>
        <dbReference type="ARBA" id="ARBA00004604"/>
    </source>
</evidence>
<sequence>MEGRSAIRRFPRGERCTQCGDRKYYVENGMRFCASNGHEIEGFVHFDVGDIEDSGQKGAVAKREKELRKREKKQLTGLEGKSLFLEALQLVLRSQLLWLINDKGHMEELETVVRDLWDLRIRGFSALVPEENTGEGELEMFNSQPSSDAESGVERPKVQTLSWDPERGTDWPIPRLVETLSMCYLGCLLLRIPTRIGDFLRWANGGNMPYKQVVSLYCQSILARRILILPQYYGLPQEIRDRMLPHYTTVFKWPLHTPLEGGELHRSVRHLASGYHYNYGMTFPRLNEVPMMVQYAKHLSLPVETIRTAQALSAALECSFQFPTSKSRSFPVDHPEILLPALIIVATKLLFPFQGSQLSSLDLEGVPALKLDWGKWAQAQGDLEDSASRSRREKPPFQDVNADEIVSMSAEELDSYFKGILTLIDNRSEDPITQFFPIEEPPPPEGLIPDAPGSEVDGRARDILTAVTDTPHVHADQDGPAPIHNKYEAFCTVEDLPLMARKLYTATANVAGIRLGTLVRAVYMLEQRIIIWQRIRRHL</sequence>
<dbReference type="EMBL" id="JPKY01000046">
    <property type="protein sequence ID" value="KFH44554.1"/>
    <property type="molecule type" value="Genomic_DNA"/>
</dbReference>
<comment type="similarity">
    <text evidence="2">Belongs to the RRN7/TAF1B family.</text>
</comment>
<feature type="domain" description="Rrn7/TAF1B N-terminal cyclin" evidence="10">
    <location>
        <begin position="88"/>
        <end position="216"/>
    </location>
</feature>
<keyword evidence="7" id="KW-0238">DNA-binding</keyword>
<keyword evidence="6" id="KW-0805">Transcription regulation</keyword>
<evidence type="ECO:0000256" key="4">
    <source>
        <dbReference type="ARBA" id="ARBA00022771"/>
    </source>
</evidence>
<proteinExistence type="inferred from homology"/>
<keyword evidence="5" id="KW-0862">Zinc</keyword>
<dbReference type="Proteomes" id="UP000029964">
    <property type="component" value="Unassembled WGS sequence"/>
</dbReference>
<keyword evidence="8" id="KW-0804">Transcription</keyword>
<dbReference type="AlphaFoldDB" id="A0A086T5C2"/>
<evidence type="ECO:0000259" key="10">
    <source>
        <dbReference type="Pfam" id="PF20644"/>
    </source>
</evidence>
<name>A0A086T5C2_HAPC1</name>
<keyword evidence="12" id="KW-0648">Protein biosynthesis</keyword>
<evidence type="ECO:0000256" key="6">
    <source>
        <dbReference type="ARBA" id="ARBA00023015"/>
    </source>
</evidence>
<evidence type="ECO:0000256" key="5">
    <source>
        <dbReference type="ARBA" id="ARBA00022833"/>
    </source>
</evidence>
<accession>A0A086T5C2</accession>
<evidence type="ECO:0000256" key="2">
    <source>
        <dbReference type="ARBA" id="ARBA00006899"/>
    </source>
</evidence>
<keyword evidence="12" id="KW-0396">Initiation factor</keyword>
<dbReference type="PANTHER" id="PTHR31576:SF2">
    <property type="entry name" value="TATA BOX-BINDING PROTEIN-ASSOCIATED FACTOR RNA POLYMERASE I SUBUNIT B"/>
    <property type="match status" value="1"/>
</dbReference>
<evidence type="ECO:0000259" key="11">
    <source>
        <dbReference type="Pfam" id="PF20645"/>
    </source>
</evidence>
<organism evidence="12 13">
    <name type="scientific">Hapsidospora chrysogenum (strain ATCC 11550 / CBS 779.69 / DSM 880 / IAM 14645 / JCM 23072 / IMI 49137)</name>
    <name type="common">Acremonium chrysogenum</name>
    <dbReference type="NCBI Taxonomy" id="857340"/>
    <lineage>
        <taxon>Eukaryota</taxon>
        <taxon>Fungi</taxon>
        <taxon>Dikarya</taxon>
        <taxon>Ascomycota</taxon>
        <taxon>Pezizomycotina</taxon>
        <taxon>Sordariomycetes</taxon>
        <taxon>Hypocreomycetidae</taxon>
        <taxon>Hypocreales</taxon>
        <taxon>Bionectriaceae</taxon>
        <taxon>Hapsidospora</taxon>
    </lineage>
</organism>
<dbReference type="GO" id="GO:0001164">
    <property type="term" value="F:RNA polymerase I core promoter sequence-specific DNA binding"/>
    <property type="evidence" value="ECO:0007669"/>
    <property type="project" value="InterPro"/>
</dbReference>
<keyword evidence="13" id="KW-1185">Reference proteome</keyword>
<dbReference type="GO" id="GO:0042790">
    <property type="term" value="P:nucleolar large rRNA transcription by RNA polymerase I"/>
    <property type="evidence" value="ECO:0007669"/>
    <property type="project" value="TreeGrafter"/>
</dbReference>
<dbReference type="GO" id="GO:0008270">
    <property type="term" value="F:zinc ion binding"/>
    <property type="evidence" value="ECO:0007669"/>
    <property type="project" value="UniProtKB-KW"/>
</dbReference>
<keyword evidence="9" id="KW-0539">Nucleus</keyword>
<feature type="domain" description="Rrn7/TAF1B C-terminal cyclin" evidence="11">
    <location>
        <begin position="258"/>
        <end position="418"/>
    </location>
</feature>
<gene>
    <name evidence="12" type="ORF">ACRE_046550</name>
</gene>
<comment type="caution">
    <text evidence="12">The sequence shown here is derived from an EMBL/GenBank/DDBJ whole genome shotgun (WGS) entry which is preliminary data.</text>
</comment>
<dbReference type="InterPro" id="IPR033599">
    <property type="entry name" value="TAF1B/Rrn7"/>
</dbReference>
<dbReference type="InterPro" id="IPR048540">
    <property type="entry name" value="Rrn7_cyclin_N"/>
</dbReference>
<evidence type="ECO:0000256" key="7">
    <source>
        <dbReference type="ARBA" id="ARBA00023125"/>
    </source>
</evidence>
<evidence type="ECO:0000256" key="8">
    <source>
        <dbReference type="ARBA" id="ARBA00023163"/>
    </source>
</evidence>
<evidence type="ECO:0000256" key="9">
    <source>
        <dbReference type="ARBA" id="ARBA00023242"/>
    </source>
</evidence>
<comment type="subcellular location">
    <subcellularLocation>
        <location evidence="1">Nucleus</location>
        <location evidence="1">Nucleolus</location>
    </subcellularLocation>
</comment>
<evidence type="ECO:0000256" key="3">
    <source>
        <dbReference type="ARBA" id="ARBA00022723"/>
    </source>
</evidence>
<evidence type="ECO:0000313" key="13">
    <source>
        <dbReference type="Proteomes" id="UP000029964"/>
    </source>
</evidence>
<evidence type="ECO:0000313" key="12">
    <source>
        <dbReference type="EMBL" id="KFH44554.1"/>
    </source>
</evidence>
<dbReference type="Pfam" id="PF20644">
    <property type="entry name" value="Rrn7_cyclin_N"/>
    <property type="match status" value="1"/>
</dbReference>
<reference evidence="13" key="1">
    <citation type="journal article" date="2014" name="Genome Announc.">
        <title>Genome sequence and annotation of Acremonium chrysogenum, producer of the beta-lactam antibiotic cephalosporin C.</title>
        <authorList>
            <person name="Terfehr D."/>
            <person name="Dahlmann T.A."/>
            <person name="Specht T."/>
            <person name="Zadra I."/>
            <person name="Kuernsteiner H."/>
            <person name="Kueck U."/>
        </authorList>
    </citation>
    <scope>NUCLEOTIDE SEQUENCE [LARGE SCALE GENOMIC DNA]</scope>
    <source>
        <strain evidence="13">ATCC 11550 / CBS 779.69 / DSM 880 / IAM 14645 / JCM 23072 / IMI 49137</strain>
    </source>
</reference>
<dbReference type="OrthoDB" id="428577at2759"/>
<dbReference type="InterPro" id="IPR048538">
    <property type="entry name" value="Rrn7_cyclin_C"/>
</dbReference>
<dbReference type="GO" id="GO:0003743">
    <property type="term" value="F:translation initiation factor activity"/>
    <property type="evidence" value="ECO:0007669"/>
    <property type="project" value="UniProtKB-KW"/>
</dbReference>
<dbReference type="GO" id="GO:0070860">
    <property type="term" value="C:RNA polymerase I core factor complex"/>
    <property type="evidence" value="ECO:0007669"/>
    <property type="project" value="InterPro"/>
</dbReference>
<dbReference type="PANTHER" id="PTHR31576">
    <property type="entry name" value="TATA BOX-BINDING PROTEIN-ASSOCIATED FACTOR RNA POLYMERASE I SUBUNIT B"/>
    <property type="match status" value="1"/>
</dbReference>